<keyword evidence="2" id="KW-1133">Transmembrane helix</keyword>
<feature type="signal peptide" evidence="3">
    <location>
        <begin position="1"/>
        <end position="22"/>
    </location>
</feature>
<accession>A0ABD0YPN6</accession>
<evidence type="ECO:0000313" key="5">
    <source>
        <dbReference type="Proteomes" id="UP001558652"/>
    </source>
</evidence>
<dbReference type="Proteomes" id="UP001558652">
    <property type="component" value="Unassembled WGS sequence"/>
</dbReference>
<dbReference type="AlphaFoldDB" id="A0ABD0YPN6"/>
<organism evidence="4 5">
    <name type="scientific">Ranatra chinensis</name>
    <dbReference type="NCBI Taxonomy" id="642074"/>
    <lineage>
        <taxon>Eukaryota</taxon>
        <taxon>Metazoa</taxon>
        <taxon>Ecdysozoa</taxon>
        <taxon>Arthropoda</taxon>
        <taxon>Hexapoda</taxon>
        <taxon>Insecta</taxon>
        <taxon>Pterygota</taxon>
        <taxon>Neoptera</taxon>
        <taxon>Paraneoptera</taxon>
        <taxon>Hemiptera</taxon>
        <taxon>Heteroptera</taxon>
        <taxon>Panheteroptera</taxon>
        <taxon>Nepomorpha</taxon>
        <taxon>Nepidae</taxon>
        <taxon>Ranatrinae</taxon>
        <taxon>Ranatra</taxon>
    </lineage>
</organism>
<evidence type="ECO:0000313" key="4">
    <source>
        <dbReference type="EMBL" id="KAL1137955.1"/>
    </source>
</evidence>
<keyword evidence="2" id="KW-0472">Membrane</keyword>
<feature type="chain" id="PRO_5044789086" evidence="3">
    <location>
        <begin position="23"/>
        <end position="291"/>
    </location>
</feature>
<keyword evidence="5" id="KW-1185">Reference proteome</keyword>
<protein>
    <submittedName>
        <fullName evidence="4">Uncharacterized protein</fullName>
    </submittedName>
</protein>
<evidence type="ECO:0000256" key="2">
    <source>
        <dbReference type="SAM" id="Phobius"/>
    </source>
</evidence>
<sequence>MTCLFSVLAWTTVAWLTLSATATETTAAKSDTEETREAPGFLTSKEYFDLFNKQDSSGKGKPSKDFKYMTPIIMGAINKLVHLLPVAKLTLLTLFALVLFAKKAFLISAASFAYVMYDSMYAKGRKVPRITIKDRGPEPHHEYPTQLHEYIAPHHEYPVQHHEYPAPHLHEYATHHTEYPAHHHEYPVHHHEYPVHHHEYTSHHHSHPGHHGYDSSSQHTGETGNHYSGHVNHALWNKPEGFSAPQKVGRASPVAEDDTAEVWRRLLRLRLKNHRTQSKSQDDDTDLPIEL</sequence>
<proteinExistence type="predicted"/>
<comment type="caution">
    <text evidence="4">The sequence shown here is derived from an EMBL/GenBank/DDBJ whole genome shotgun (WGS) entry which is preliminary data.</text>
</comment>
<gene>
    <name evidence="4" type="ORF">AAG570_009650</name>
</gene>
<keyword evidence="2" id="KW-0812">Transmembrane</keyword>
<dbReference type="EMBL" id="JBFDAA010000004">
    <property type="protein sequence ID" value="KAL1137955.1"/>
    <property type="molecule type" value="Genomic_DNA"/>
</dbReference>
<keyword evidence="3" id="KW-0732">Signal</keyword>
<evidence type="ECO:0000256" key="1">
    <source>
        <dbReference type="SAM" id="MobiDB-lite"/>
    </source>
</evidence>
<feature type="transmembrane region" description="Helical" evidence="2">
    <location>
        <begin position="89"/>
        <end position="117"/>
    </location>
</feature>
<feature type="region of interest" description="Disordered" evidence="1">
    <location>
        <begin position="200"/>
        <end position="258"/>
    </location>
</feature>
<evidence type="ECO:0000256" key="3">
    <source>
        <dbReference type="SAM" id="SignalP"/>
    </source>
</evidence>
<name>A0ABD0YPN6_9HEMI</name>
<reference evidence="4 5" key="1">
    <citation type="submission" date="2024-07" db="EMBL/GenBank/DDBJ databases">
        <title>Chromosome-level genome assembly of the water stick insect Ranatra chinensis (Heteroptera: Nepidae).</title>
        <authorList>
            <person name="Liu X."/>
        </authorList>
    </citation>
    <scope>NUCLEOTIDE SEQUENCE [LARGE SCALE GENOMIC DNA]</scope>
    <source>
        <strain evidence="4">Cailab_2021Rc</strain>
        <tissue evidence="4">Muscle</tissue>
    </source>
</reference>